<dbReference type="InterPro" id="IPR036034">
    <property type="entry name" value="PDZ_sf"/>
</dbReference>
<reference evidence="4 5" key="1">
    <citation type="submission" date="2020-08" db="EMBL/GenBank/DDBJ databases">
        <title>Genomic Encyclopedia of Type Strains, Phase IV (KMG-IV): sequencing the most valuable type-strain genomes for metagenomic binning, comparative biology and taxonomic classification.</title>
        <authorList>
            <person name="Goeker M."/>
        </authorList>
    </citation>
    <scope>NUCLEOTIDE SEQUENCE [LARGE SCALE GENOMIC DNA]</scope>
    <source>
        <strain evidence="4 5">DSM 106146</strain>
    </source>
</reference>
<evidence type="ECO:0000313" key="5">
    <source>
        <dbReference type="Proteomes" id="UP000543642"/>
    </source>
</evidence>
<dbReference type="SUPFAM" id="SSF50156">
    <property type="entry name" value="PDZ domain-like"/>
    <property type="match status" value="1"/>
</dbReference>
<dbReference type="Proteomes" id="UP000543642">
    <property type="component" value="Unassembled WGS sequence"/>
</dbReference>
<dbReference type="Pfam" id="PF04459">
    <property type="entry name" value="DUF512"/>
    <property type="match status" value="1"/>
</dbReference>
<name>A0A7W8HBM0_9FIRM</name>
<dbReference type="InterPro" id="IPR007549">
    <property type="entry name" value="DUF512"/>
</dbReference>
<evidence type="ECO:0000259" key="3">
    <source>
        <dbReference type="Pfam" id="PF19238"/>
    </source>
</evidence>
<proteinExistence type="predicted"/>
<evidence type="ECO:0000259" key="2">
    <source>
        <dbReference type="Pfam" id="PF17820"/>
    </source>
</evidence>
<dbReference type="InterPro" id="IPR041489">
    <property type="entry name" value="PDZ_6"/>
</dbReference>
<feature type="domain" description="PDZ" evidence="2">
    <location>
        <begin position="8"/>
        <end position="56"/>
    </location>
</feature>
<gene>
    <name evidence="4" type="ORF">HNP82_002632</name>
</gene>
<dbReference type="SUPFAM" id="SSF102114">
    <property type="entry name" value="Radical SAM enzymes"/>
    <property type="match status" value="1"/>
</dbReference>
<dbReference type="InterPro" id="IPR058240">
    <property type="entry name" value="rSAM_sf"/>
</dbReference>
<evidence type="ECO:0000259" key="1">
    <source>
        <dbReference type="Pfam" id="PF04459"/>
    </source>
</evidence>
<evidence type="ECO:0000313" key="4">
    <source>
        <dbReference type="EMBL" id="MBB5265486.1"/>
    </source>
</evidence>
<protein>
    <submittedName>
        <fullName evidence="4">Putative radical SAM enzyme (TIGR03279 family)</fullName>
    </submittedName>
</protein>
<feature type="domain" description="Putative radical SAM N-terminal" evidence="3">
    <location>
        <begin position="70"/>
        <end position="218"/>
    </location>
</feature>
<dbReference type="Pfam" id="PF17820">
    <property type="entry name" value="PDZ_6"/>
    <property type="match status" value="1"/>
</dbReference>
<accession>A0A7W8HBM0</accession>
<organism evidence="4 5">
    <name type="scientific">Catenibacillus scindens</name>
    <dbReference type="NCBI Taxonomy" id="673271"/>
    <lineage>
        <taxon>Bacteria</taxon>
        <taxon>Bacillati</taxon>
        <taxon>Bacillota</taxon>
        <taxon>Clostridia</taxon>
        <taxon>Lachnospirales</taxon>
        <taxon>Lachnospiraceae</taxon>
        <taxon>Catenibacillus</taxon>
    </lineage>
</organism>
<keyword evidence="5" id="KW-1185">Reference proteome</keyword>
<comment type="caution">
    <text evidence="4">The sequence shown here is derived from an EMBL/GenBank/DDBJ whole genome shotgun (WGS) entry which is preliminary data.</text>
</comment>
<dbReference type="RefSeq" id="WP_183775393.1">
    <property type="nucleotide sequence ID" value="NZ_JACHFW010000011.1"/>
</dbReference>
<dbReference type="Gene3D" id="2.30.42.10">
    <property type="match status" value="1"/>
</dbReference>
<dbReference type="AlphaFoldDB" id="A0A7W8HBM0"/>
<feature type="domain" description="DUF512" evidence="1">
    <location>
        <begin position="223"/>
        <end position="425"/>
    </location>
</feature>
<dbReference type="InterPro" id="IPR045375">
    <property type="entry name" value="Put_radical_SAM-like_N"/>
</dbReference>
<dbReference type="Pfam" id="PF19238">
    <property type="entry name" value="Radical_SAM_2"/>
    <property type="match status" value="1"/>
</dbReference>
<dbReference type="EMBL" id="JACHFW010000011">
    <property type="protein sequence ID" value="MBB5265486.1"/>
    <property type="molecule type" value="Genomic_DNA"/>
</dbReference>
<sequence length="438" mass="50129">MSKKYLHIISSVAPGSIGQEMDLEPGDAVYMVNGQVMEDIFDYQYLINDENIVLSVIKENGEEWELEIEKDYDEDLGLTFESSLMDNYRSCANKCIFCFIDQLPPGMRETMYFKDDDSRLSFLQGNYITLTNMKDKDLDRIIKYRLEPINISVHTTEPDLRCMMLHNRFAGKLLDQLQKLYDGRIEMNAQIVLCKNINDKEHLDRTIEDLSRFMPYLEGVSVVPMGFTKYREGLYPVEPFNSEDAKAVLDQIQGWQQRLLEEYDNRFVYAGDEWYIMAGRPIPPEEEYDGYGQLENGIGMMRLLMEEFEAELSRHKGDGRSRHVSVVSGVLASGYIRQLLDELQEKYPNVRVDVHCVVNHFFGESITVTGLITGQDIVAQLSGKDLGEVLLLPCNMLRSGENVLLDDMTTGDIEKALQVPVDIIKSNGDDLIIKVLGE</sequence>